<organism evidence="2 3">
    <name type="scientific">Fusarium equiseti</name>
    <name type="common">Fusarium scirpi</name>
    <dbReference type="NCBI Taxonomy" id="61235"/>
    <lineage>
        <taxon>Eukaryota</taxon>
        <taxon>Fungi</taxon>
        <taxon>Dikarya</taxon>
        <taxon>Ascomycota</taxon>
        <taxon>Pezizomycotina</taxon>
        <taxon>Sordariomycetes</taxon>
        <taxon>Hypocreomycetidae</taxon>
        <taxon>Hypocreales</taxon>
        <taxon>Nectriaceae</taxon>
        <taxon>Fusarium</taxon>
        <taxon>Fusarium incarnatum-equiseti species complex</taxon>
    </lineage>
</organism>
<keyword evidence="1" id="KW-0175">Coiled coil</keyword>
<accession>A0A8J2IKJ9</accession>
<evidence type="ECO:0000313" key="3">
    <source>
        <dbReference type="Proteomes" id="UP000693738"/>
    </source>
</evidence>
<dbReference type="EMBL" id="CAJSTJ010000128">
    <property type="protein sequence ID" value="CAG7559065.1"/>
    <property type="molecule type" value="Genomic_DNA"/>
</dbReference>
<dbReference type="AlphaFoldDB" id="A0A8J2IKJ9"/>
<name>A0A8J2IKJ9_FUSEQ</name>
<evidence type="ECO:0000313" key="2">
    <source>
        <dbReference type="EMBL" id="CAG7559065.1"/>
    </source>
</evidence>
<reference evidence="2" key="1">
    <citation type="submission" date="2021-05" db="EMBL/GenBank/DDBJ databases">
        <authorList>
            <person name="Khan N."/>
        </authorList>
    </citation>
    <scope>NUCLEOTIDE SEQUENCE</scope>
</reference>
<evidence type="ECO:0000256" key="1">
    <source>
        <dbReference type="SAM" id="Coils"/>
    </source>
</evidence>
<protein>
    <submittedName>
        <fullName evidence="2">Uncharacterized protein</fullName>
    </submittedName>
</protein>
<dbReference type="Proteomes" id="UP000693738">
    <property type="component" value="Unassembled WGS sequence"/>
</dbReference>
<feature type="coiled-coil region" evidence="1">
    <location>
        <begin position="114"/>
        <end position="141"/>
    </location>
</feature>
<gene>
    <name evidence="2" type="ORF">FEQUK3_LOCUS4827</name>
</gene>
<proteinExistence type="predicted"/>
<comment type="caution">
    <text evidence="2">The sequence shown here is derived from an EMBL/GenBank/DDBJ whole genome shotgun (WGS) entry which is preliminary data.</text>
</comment>
<sequence>MDEPIKVAPASTIPTDPEISAKYAKRMQRSFGPLFRAYALALRSKIMGGTGDLAGDDLAFFTSTSMQSGVPMKMHDAYINARVFSIADSIQTERIPTLIEGGHSSFVQYLENYLDHVEDTSRTDEDKLRNAEEKYRAIKREASLQFELAEFKWKETLQRDPSMTLDNWIDKYGYDYLDAGEERAWAKQNLKRA</sequence>